<accession>A0A0J1B6U7</accession>
<comment type="caution">
    <text evidence="1">The sequence shown here is derived from an EMBL/GenBank/DDBJ whole genome shotgun (WGS) entry which is preliminary data.</text>
</comment>
<evidence type="ECO:0000313" key="1">
    <source>
        <dbReference type="EMBL" id="KLU02206.1"/>
    </source>
</evidence>
<dbReference type="AlphaFoldDB" id="A0A0J1B6U7"/>
<name>A0A0J1B6U7_RHOIS</name>
<protein>
    <submittedName>
        <fullName evidence="1">Uncharacterized protein</fullName>
    </submittedName>
</protein>
<gene>
    <name evidence="1" type="ORF">RISK_005272</name>
</gene>
<dbReference type="EMBL" id="LECT01000044">
    <property type="protein sequence ID" value="KLU02206.1"/>
    <property type="molecule type" value="Genomic_DNA"/>
</dbReference>
<reference evidence="1" key="1">
    <citation type="submission" date="2015-05" db="EMBL/GenBank/DDBJ databases">
        <title>Permanent draft genome of Rhodopirellula islandicus K833.</title>
        <authorList>
            <person name="Kizina J."/>
            <person name="Richter M."/>
            <person name="Glockner F.O."/>
            <person name="Harder J."/>
        </authorList>
    </citation>
    <scope>NUCLEOTIDE SEQUENCE [LARGE SCALE GENOMIC DNA]</scope>
    <source>
        <strain evidence="1">K833</strain>
    </source>
</reference>
<organism evidence="1 2">
    <name type="scientific">Rhodopirellula islandica</name>
    <dbReference type="NCBI Taxonomy" id="595434"/>
    <lineage>
        <taxon>Bacteria</taxon>
        <taxon>Pseudomonadati</taxon>
        <taxon>Planctomycetota</taxon>
        <taxon>Planctomycetia</taxon>
        <taxon>Pirellulales</taxon>
        <taxon>Pirellulaceae</taxon>
        <taxon>Rhodopirellula</taxon>
    </lineage>
</organism>
<proteinExistence type="predicted"/>
<sequence length="60" mass="6589">MLSFLAKNDRVIASAFIAAALNVFPVMDAFVCKGTQYLDPPLGRLQAAIEVIDVDRDFMV</sequence>
<dbReference type="Proteomes" id="UP000036367">
    <property type="component" value="Unassembled WGS sequence"/>
</dbReference>
<keyword evidence="2" id="KW-1185">Reference proteome</keyword>
<evidence type="ECO:0000313" key="2">
    <source>
        <dbReference type="Proteomes" id="UP000036367"/>
    </source>
</evidence>